<dbReference type="AlphaFoldDB" id="A0AAV5VZR1"/>
<feature type="chain" id="PRO_5043663679" evidence="1">
    <location>
        <begin position="20"/>
        <end position="111"/>
    </location>
</feature>
<gene>
    <name evidence="2" type="ORF">PFISCL1PPCAC_16588</name>
</gene>
<reference evidence="2" key="1">
    <citation type="submission" date="2023-10" db="EMBL/GenBank/DDBJ databases">
        <title>Genome assembly of Pristionchus species.</title>
        <authorList>
            <person name="Yoshida K."/>
            <person name="Sommer R.J."/>
        </authorList>
    </citation>
    <scope>NUCLEOTIDE SEQUENCE</scope>
    <source>
        <strain evidence="2">RS5133</strain>
    </source>
</reference>
<proteinExistence type="predicted"/>
<evidence type="ECO:0000313" key="3">
    <source>
        <dbReference type="Proteomes" id="UP001432322"/>
    </source>
</evidence>
<sequence length="111" mass="12206">MKSLAIFTLFTILFTVIYCDETEADIISEPQVEALKEDDFPEPNGHEENHPCISGACPEGFTCKNEKCLVRRLKRGVTCPPSMVIGECLSGLCPNGSACGEDNMCCVHRIH</sequence>
<feature type="non-terminal residue" evidence="2">
    <location>
        <position position="111"/>
    </location>
</feature>
<organism evidence="2 3">
    <name type="scientific">Pristionchus fissidentatus</name>
    <dbReference type="NCBI Taxonomy" id="1538716"/>
    <lineage>
        <taxon>Eukaryota</taxon>
        <taxon>Metazoa</taxon>
        <taxon>Ecdysozoa</taxon>
        <taxon>Nematoda</taxon>
        <taxon>Chromadorea</taxon>
        <taxon>Rhabditida</taxon>
        <taxon>Rhabditina</taxon>
        <taxon>Diplogasteromorpha</taxon>
        <taxon>Diplogasteroidea</taxon>
        <taxon>Neodiplogasteridae</taxon>
        <taxon>Pristionchus</taxon>
    </lineage>
</organism>
<keyword evidence="1" id="KW-0732">Signal</keyword>
<feature type="signal peptide" evidence="1">
    <location>
        <begin position="1"/>
        <end position="19"/>
    </location>
</feature>
<dbReference type="Proteomes" id="UP001432322">
    <property type="component" value="Unassembled WGS sequence"/>
</dbReference>
<evidence type="ECO:0000256" key="1">
    <source>
        <dbReference type="SAM" id="SignalP"/>
    </source>
</evidence>
<dbReference type="EMBL" id="BTSY01000004">
    <property type="protein sequence ID" value="GMT25291.1"/>
    <property type="molecule type" value="Genomic_DNA"/>
</dbReference>
<comment type="caution">
    <text evidence="2">The sequence shown here is derived from an EMBL/GenBank/DDBJ whole genome shotgun (WGS) entry which is preliminary data.</text>
</comment>
<protein>
    <submittedName>
        <fullName evidence="2">Uncharacterized protein</fullName>
    </submittedName>
</protein>
<evidence type="ECO:0000313" key="2">
    <source>
        <dbReference type="EMBL" id="GMT25291.1"/>
    </source>
</evidence>
<name>A0AAV5VZR1_9BILA</name>
<accession>A0AAV5VZR1</accession>
<keyword evidence="3" id="KW-1185">Reference proteome</keyword>